<dbReference type="InterPro" id="IPR003961">
    <property type="entry name" value="FN3_dom"/>
</dbReference>
<reference evidence="4" key="1">
    <citation type="submission" date="2025-08" db="UniProtKB">
        <authorList>
            <consortium name="Ensembl"/>
        </authorList>
    </citation>
    <scope>IDENTIFICATION</scope>
</reference>
<evidence type="ECO:0000256" key="1">
    <source>
        <dbReference type="SAM" id="MobiDB-lite"/>
    </source>
</evidence>
<dbReference type="Pfam" id="PF01108">
    <property type="entry name" value="Tissue_fac"/>
    <property type="match status" value="1"/>
</dbReference>
<dbReference type="Ensembl" id="ENSSLDT00000003424.1">
    <property type="protein sequence ID" value="ENSSLDP00000003308.1"/>
    <property type="gene ID" value="ENSSLDG00000002626.1"/>
</dbReference>
<proteinExistence type="predicted"/>
<evidence type="ECO:0000259" key="3">
    <source>
        <dbReference type="Pfam" id="PF01108"/>
    </source>
</evidence>
<dbReference type="GO" id="GO:0005886">
    <property type="term" value="C:plasma membrane"/>
    <property type="evidence" value="ECO:0007669"/>
    <property type="project" value="TreeGrafter"/>
</dbReference>
<feature type="transmembrane region" description="Helical" evidence="2">
    <location>
        <begin position="221"/>
        <end position="244"/>
    </location>
</feature>
<accession>A0A3B4WPV9</accession>
<protein>
    <submittedName>
        <fullName evidence="4">Uncharacterized LOC111661624</fullName>
    </submittedName>
</protein>
<keyword evidence="2" id="KW-1133">Transmembrane helix</keyword>
<reference evidence="4" key="2">
    <citation type="submission" date="2025-09" db="UniProtKB">
        <authorList>
            <consortium name="Ensembl"/>
        </authorList>
    </citation>
    <scope>IDENTIFICATION</scope>
</reference>
<keyword evidence="2" id="KW-0812">Transmembrane</keyword>
<dbReference type="AlphaFoldDB" id="A0A3B4WPV9"/>
<dbReference type="Proteomes" id="UP000261360">
    <property type="component" value="Unplaced"/>
</dbReference>
<keyword evidence="2" id="KW-0472">Membrane</keyword>
<dbReference type="GeneTree" id="ENSGT00940000174221"/>
<keyword evidence="5" id="KW-1185">Reference proteome</keyword>
<dbReference type="InterPro" id="IPR050650">
    <property type="entry name" value="Type-II_Cytokine-TF_Rcpt"/>
</dbReference>
<dbReference type="GO" id="GO:0004896">
    <property type="term" value="F:cytokine receptor activity"/>
    <property type="evidence" value="ECO:0007669"/>
    <property type="project" value="TreeGrafter"/>
</dbReference>
<evidence type="ECO:0000256" key="2">
    <source>
        <dbReference type="SAM" id="Phobius"/>
    </source>
</evidence>
<feature type="domain" description="Fibronectin type-III" evidence="3">
    <location>
        <begin position="14"/>
        <end position="86"/>
    </location>
</feature>
<dbReference type="SUPFAM" id="SSF49265">
    <property type="entry name" value="Fibronectin type III"/>
    <property type="match status" value="1"/>
</dbReference>
<dbReference type="InterPro" id="IPR013783">
    <property type="entry name" value="Ig-like_fold"/>
</dbReference>
<feature type="region of interest" description="Disordered" evidence="1">
    <location>
        <begin position="305"/>
        <end position="348"/>
    </location>
</feature>
<dbReference type="InterPro" id="IPR036116">
    <property type="entry name" value="FN3_sf"/>
</dbReference>
<evidence type="ECO:0000313" key="4">
    <source>
        <dbReference type="Ensembl" id="ENSSLDP00000003308.1"/>
    </source>
</evidence>
<organism evidence="4 5">
    <name type="scientific">Seriola lalandi dorsalis</name>
    <dbReference type="NCBI Taxonomy" id="1841481"/>
    <lineage>
        <taxon>Eukaryota</taxon>
        <taxon>Metazoa</taxon>
        <taxon>Chordata</taxon>
        <taxon>Craniata</taxon>
        <taxon>Vertebrata</taxon>
        <taxon>Euteleostomi</taxon>
        <taxon>Actinopterygii</taxon>
        <taxon>Neopterygii</taxon>
        <taxon>Teleostei</taxon>
        <taxon>Neoteleostei</taxon>
        <taxon>Acanthomorphata</taxon>
        <taxon>Carangaria</taxon>
        <taxon>Carangiformes</taxon>
        <taxon>Carangidae</taxon>
        <taxon>Seriola</taxon>
    </lineage>
</organism>
<sequence length="552" mass="60480">MFFLPACLSTGNGTVYFFSKNFYNELKWKPVQPATQGEKVLYSVLLWNDVDQQYRITEGCQNITALTCDLTAETPAAPDVHYNAQVFVNGRLLGQTPMRFKPIADTILGAPTLSTYTTVSSLSINVILPMGPNGVSIADIISSSRNRPSKAVIYYDLKITKPEWAKLQVNDVATGQFNISLKKSQTEYCGHVVYRPSSEWGRKVSEKAPFCVTLLGDHRMLLPWLITGAALLAAVVAMSAYWMCNYVKGGNHNKIPKSLITTSGTPGKVLQSPSSPITISKAVVSNGPSEQTLYAKIQVKQNETSVRPGGYAPQDIPSQDWEGRTFSSVGTGAHSPSPNPQNTSAQSSEIYSSVVVHVPAEEKEDFQQATIEDRGTRNPPLLSSEELWDKGGTTPNLTLYGKQASPDLDACESNPAMPLLLHTVRDTNGQLMLPSLTLQLESSRDDIVSSLIPGRKPLLSDLIDYKKEGPTLASLQSFDSSELWSDSGCDDSTENTPTQMYSNTHCFPSQPVVRYFQQQCQNTPSSDAIFESGYKQNWIPAITLVAASKRQL</sequence>
<name>A0A3B4WPV9_SERLL</name>
<dbReference type="PANTHER" id="PTHR20859">
    <property type="entry name" value="INTERFERON/INTERLEUKIN RECEPTOR"/>
    <property type="match status" value="1"/>
</dbReference>
<feature type="compositionally biased region" description="Polar residues" evidence="1">
    <location>
        <begin position="325"/>
        <end position="348"/>
    </location>
</feature>
<dbReference type="STRING" id="1841481.ENSSLDP00000003308"/>
<dbReference type="Gene3D" id="2.60.40.10">
    <property type="entry name" value="Immunoglobulins"/>
    <property type="match status" value="1"/>
</dbReference>
<evidence type="ECO:0000313" key="5">
    <source>
        <dbReference type="Proteomes" id="UP000261360"/>
    </source>
</evidence>
<dbReference type="PANTHER" id="PTHR20859:SF53">
    <property type="entry name" value="INTERLEUKIN-22 RECEPTOR SUBUNIT ALPHA-1"/>
    <property type="match status" value="1"/>
</dbReference>